<comment type="caution">
    <text evidence="1">The sequence shown here is derived from an EMBL/GenBank/DDBJ whole genome shotgun (WGS) entry which is preliminary data.</text>
</comment>
<dbReference type="EMBL" id="MU266496">
    <property type="protein sequence ID" value="KAH7922142.1"/>
    <property type="molecule type" value="Genomic_DNA"/>
</dbReference>
<evidence type="ECO:0000313" key="2">
    <source>
        <dbReference type="Proteomes" id="UP000790709"/>
    </source>
</evidence>
<protein>
    <submittedName>
        <fullName evidence="1">Uncharacterized protein</fullName>
    </submittedName>
</protein>
<sequence length="195" mass="22258">MGPCALPFNHLHVWYKVHLQQTSYHDHSKAPPAQTTNTIPPNCKWEHGHYDMVLIQTDDHYKWPDSGLNGHTIVQLHLIMCPLTPKGHQALYCGDWEDTFLAYIECFDIAPQLNGKQVDHATQMPILKRALPANALPIGDVIPFKQLCSFASVIPRFGAVADHQLNKSNVMKYTSTFFLNRYFDKEFYYALSSSL</sequence>
<reference evidence="1" key="1">
    <citation type="journal article" date="2021" name="New Phytol.">
        <title>Evolutionary innovations through gain and loss of genes in the ectomycorrhizal Boletales.</title>
        <authorList>
            <person name="Wu G."/>
            <person name="Miyauchi S."/>
            <person name="Morin E."/>
            <person name="Kuo A."/>
            <person name="Drula E."/>
            <person name="Varga T."/>
            <person name="Kohler A."/>
            <person name="Feng B."/>
            <person name="Cao Y."/>
            <person name="Lipzen A."/>
            <person name="Daum C."/>
            <person name="Hundley H."/>
            <person name="Pangilinan J."/>
            <person name="Johnson J."/>
            <person name="Barry K."/>
            <person name="LaButti K."/>
            <person name="Ng V."/>
            <person name="Ahrendt S."/>
            <person name="Min B."/>
            <person name="Choi I.G."/>
            <person name="Park H."/>
            <person name="Plett J.M."/>
            <person name="Magnuson J."/>
            <person name="Spatafora J.W."/>
            <person name="Nagy L.G."/>
            <person name="Henrissat B."/>
            <person name="Grigoriev I.V."/>
            <person name="Yang Z.L."/>
            <person name="Xu J."/>
            <person name="Martin F.M."/>
        </authorList>
    </citation>
    <scope>NUCLEOTIDE SEQUENCE</scope>
    <source>
        <strain evidence="1">KUC20120723A-06</strain>
    </source>
</reference>
<proteinExistence type="predicted"/>
<organism evidence="1 2">
    <name type="scientific">Leucogyrophana mollusca</name>
    <dbReference type="NCBI Taxonomy" id="85980"/>
    <lineage>
        <taxon>Eukaryota</taxon>
        <taxon>Fungi</taxon>
        <taxon>Dikarya</taxon>
        <taxon>Basidiomycota</taxon>
        <taxon>Agaricomycotina</taxon>
        <taxon>Agaricomycetes</taxon>
        <taxon>Agaricomycetidae</taxon>
        <taxon>Boletales</taxon>
        <taxon>Boletales incertae sedis</taxon>
        <taxon>Leucogyrophana</taxon>
    </lineage>
</organism>
<dbReference type="Proteomes" id="UP000790709">
    <property type="component" value="Unassembled WGS sequence"/>
</dbReference>
<accession>A0ACB8BBG3</accession>
<evidence type="ECO:0000313" key="1">
    <source>
        <dbReference type="EMBL" id="KAH7922142.1"/>
    </source>
</evidence>
<keyword evidence="2" id="KW-1185">Reference proteome</keyword>
<name>A0ACB8BBG3_9AGAM</name>
<gene>
    <name evidence="1" type="ORF">BV22DRAFT_1131678</name>
</gene>